<name>A0A699IRZ9_TANCI</name>
<gene>
    <name evidence="1" type="ORF">Tci_553415</name>
</gene>
<accession>A0A699IRZ9</accession>
<dbReference type="EMBL" id="BKCJ010327216">
    <property type="protein sequence ID" value="GEZ81442.1"/>
    <property type="molecule type" value="Genomic_DNA"/>
</dbReference>
<dbReference type="AlphaFoldDB" id="A0A699IRZ9"/>
<organism evidence="1">
    <name type="scientific">Tanacetum cinerariifolium</name>
    <name type="common">Dalmatian daisy</name>
    <name type="synonym">Chrysanthemum cinerariifolium</name>
    <dbReference type="NCBI Taxonomy" id="118510"/>
    <lineage>
        <taxon>Eukaryota</taxon>
        <taxon>Viridiplantae</taxon>
        <taxon>Streptophyta</taxon>
        <taxon>Embryophyta</taxon>
        <taxon>Tracheophyta</taxon>
        <taxon>Spermatophyta</taxon>
        <taxon>Magnoliopsida</taxon>
        <taxon>eudicotyledons</taxon>
        <taxon>Gunneridae</taxon>
        <taxon>Pentapetalae</taxon>
        <taxon>asterids</taxon>
        <taxon>campanulids</taxon>
        <taxon>Asterales</taxon>
        <taxon>Asteraceae</taxon>
        <taxon>Asteroideae</taxon>
        <taxon>Anthemideae</taxon>
        <taxon>Anthemidinae</taxon>
        <taxon>Tanacetum</taxon>
    </lineage>
</organism>
<proteinExistence type="predicted"/>
<reference evidence="1" key="1">
    <citation type="journal article" date="2019" name="Sci. Rep.">
        <title>Draft genome of Tanacetum cinerariifolium, the natural source of mosquito coil.</title>
        <authorList>
            <person name="Yamashiro T."/>
            <person name="Shiraishi A."/>
            <person name="Satake H."/>
            <person name="Nakayama K."/>
        </authorList>
    </citation>
    <scope>NUCLEOTIDE SEQUENCE</scope>
</reference>
<sequence>MAEYIQLEEEKARRRGQEYNLETATYGKIWYNEDVHYLISFEKEFPAIVYNDALTSEPEVSFDFENEYPAIVYNNTLTSEPEVSIYFENEFLAIVYNDASVSEPKISAEPTNMAYPEVWIRRIDCLYNI</sequence>
<evidence type="ECO:0000313" key="1">
    <source>
        <dbReference type="EMBL" id="GEZ81442.1"/>
    </source>
</evidence>
<protein>
    <submittedName>
        <fullName evidence="1">Uncharacterized protein</fullName>
    </submittedName>
</protein>
<comment type="caution">
    <text evidence="1">The sequence shown here is derived from an EMBL/GenBank/DDBJ whole genome shotgun (WGS) entry which is preliminary data.</text>
</comment>